<evidence type="ECO:0000259" key="1">
    <source>
        <dbReference type="Pfam" id="PF07398"/>
    </source>
</evidence>
<dbReference type="PANTHER" id="PTHR40758:SF1">
    <property type="entry name" value="CONSERVED PROTEIN"/>
    <property type="match status" value="1"/>
</dbReference>
<reference evidence="3 4" key="1">
    <citation type="journal article" date="2010" name="DNA Res.">
        <title>Genome sequence of Kitasatospora setae NBRC 14216T: an evolutionary snapshot of the family Streptomycetaceae.</title>
        <authorList>
            <person name="Ichikawa N."/>
            <person name="Oguchi A."/>
            <person name="Ikeda H."/>
            <person name="Ishikawa J."/>
            <person name="Kitani S."/>
            <person name="Watanabe Y."/>
            <person name="Nakamura S."/>
            <person name="Katano Y."/>
            <person name="Kishi E."/>
            <person name="Sasagawa M."/>
            <person name="Ankai A."/>
            <person name="Fukui S."/>
            <person name="Hashimoto Y."/>
            <person name="Kamata S."/>
            <person name="Otoguro M."/>
            <person name="Tanikawa S."/>
            <person name="Nihira T."/>
            <person name="Horinouchi S."/>
            <person name="Ohnishi Y."/>
            <person name="Hayakawa M."/>
            <person name="Kuzuyama T."/>
            <person name="Arisawa A."/>
            <person name="Nomoto F."/>
            <person name="Miura H."/>
            <person name="Takahashi Y."/>
            <person name="Fujita N."/>
        </authorList>
    </citation>
    <scope>NUCLEOTIDE SEQUENCE [LARGE SCALE GENOMIC DNA]</scope>
    <source>
        <strain evidence="4">ATCC 33774 / DSM 43861 / JCM 3304 / KCC A-0304 / NBRC 14216 / KM-6054</strain>
    </source>
</reference>
<proteinExistence type="predicted"/>
<dbReference type="HOGENOM" id="CLU_070584_0_0_11"/>
<dbReference type="PATRIC" id="fig|452652.3.peg.7275"/>
<evidence type="ECO:0000313" key="3">
    <source>
        <dbReference type="EMBL" id="BAJ32989.1"/>
    </source>
</evidence>
<feature type="domain" description="MDMPI C-terminal" evidence="1">
    <location>
        <begin position="152"/>
        <end position="241"/>
    </location>
</feature>
<dbReference type="InterPro" id="IPR010872">
    <property type="entry name" value="MDMPI_C-term_domain"/>
</dbReference>
<name>E4NJ41_KITSK</name>
<evidence type="ECO:0008006" key="5">
    <source>
        <dbReference type="Google" id="ProtNLM"/>
    </source>
</evidence>
<dbReference type="EMBL" id="AP010968">
    <property type="protein sequence ID" value="BAJ32989.1"/>
    <property type="molecule type" value="Genomic_DNA"/>
</dbReference>
<dbReference type="SUPFAM" id="SSF109854">
    <property type="entry name" value="DinB/YfiT-like putative metalloenzymes"/>
    <property type="match status" value="1"/>
</dbReference>
<dbReference type="STRING" id="452652.KSE_72340"/>
<dbReference type="PANTHER" id="PTHR40758">
    <property type="entry name" value="CONSERVED PROTEIN"/>
    <property type="match status" value="1"/>
</dbReference>
<evidence type="ECO:0000259" key="2">
    <source>
        <dbReference type="Pfam" id="PF11716"/>
    </source>
</evidence>
<dbReference type="InterPro" id="IPR024344">
    <property type="entry name" value="MDMPI_metal-binding"/>
</dbReference>
<dbReference type="SUPFAM" id="SSF55718">
    <property type="entry name" value="SCP-like"/>
    <property type="match status" value="1"/>
</dbReference>
<dbReference type="Gene3D" id="1.20.120.450">
    <property type="entry name" value="dinb family like domain"/>
    <property type="match status" value="1"/>
</dbReference>
<dbReference type="Proteomes" id="UP000007076">
    <property type="component" value="Chromosome"/>
</dbReference>
<dbReference type="Pfam" id="PF07398">
    <property type="entry name" value="MDMPI_C"/>
    <property type="match status" value="1"/>
</dbReference>
<dbReference type="InterPro" id="IPR017517">
    <property type="entry name" value="Maleyloyr_isom"/>
</dbReference>
<organism evidence="3 4">
    <name type="scientific">Kitasatospora setae (strain ATCC 33774 / DSM 43861 / JCM 3304 / KCC A-0304 / NBRC 14216 / KM-6054)</name>
    <name type="common">Streptomyces setae</name>
    <dbReference type="NCBI Taxonomy" id="452652"/>
    <lineage>
        <taxon>Bacteria</taxon>
        <taxon>Bacillati</taxon>
        <taxon>Actinomycetota</taxon>
        <taxon>Actinomycetes</taxon>
        <taxon>Kitasatosporales</taxon>
        <taxon>Streptomycetaceae</taxon>
        <taxon>Kitasatospora</taxon>
    </lineage>
</organism>
<feature type="domain" description="Mycothiol-dependent maleylpyruvate isomerase metal-binding" evidence="2">
    <location>
        <begin position="14"/>
        <end position="140"/>
    </location>
</feature>
<accession>E4NJ41</accession>
<dbReference type="GO" id="GO:0005886">
    <property type="term" value="C:plasma membrane"/>
    <property type="evidence" value="ECO:0007669"/>
    <property type="project" value="TreeGrafter"/>
</dbReference>
<dbReference type="eggNOG" id="COG3154">
    <property type="taxonomic scope" value="Bacteria"/>
</dbReference>
<dbReference type="Pfam" id="PF11716">
    <property type="entry name" value="MDMPI_N"/>
    <property type="match status" value="1"/>
</dbReference>
<dbReference type="InterPro" id="IPR034660">
    <property type="entry name" value="DinB/YfiT-like"/>
</dbReference>
<dbReference type="InterPro" id="IPR036527">
    <property type="entry name" value="SCP2_sterol-bd_dom_sf"/>
</dbReference>
<gene>
    <name evidence="3" type="ordered locus">KSE_72340</name>
</gene>
<keyword evidence="4" id="KW-1185">Reference proteome</keyword>
<dbReference type="KEGG" id="ksk:KSE_72340"/>
<evidence type="ECO:0000313" key="4">
    <source>
        <dbReference type="Proteomes" id="UP000007076"/>
    </source>
</evidence>
<dbReference type="RefSeq" id="WP_014140280.1">
    <property type="nucleotide sequence ID" value="NC_016109.1"/>
</dbReference>
<dbReference type="GO" id="GO:0046872">
    <property type="term" value="F:metal ion binding"/>
    <property type="evidence" value="ECO:0007669"/>
    <property type="project" value="InterPro"/>
</dbReference>
<protein>
    <recommendedName>
        <fullName evidence="5">Mycothiol-dependent maleylpyruvate isomerase metal-binding domain-containing protein</fullName>
    </recommendedName>
</protein>
<dbReference type="AlphaFoldDB" id="E4NJ41"/>
<dbReference type="NCBIfam" id="TIGR03083">
    <property type="entry name" value="maleylpyruvate isomerase family mycothiol-dependent enzyme"/>
    <property type="match status" value="1"/>
</dbReference>
<sequence>MSNDLDFPARLNLIDDRSAAFREALAAAPALDAQVPTCPEWTLHDLAQHLGQGQRFWAAIVTAGAAETPPPRPTEPAPTDREELIAWFADSTAELLAALRETGPDAPCWTWWTLGQSPQNTAGAARRRLNETAVHTYDARLTAGLPTELPREVALDSVEEFLLTCCSTTVAWPHTPATLAFQATDGPTWYLALSATGAHATRTPATPAAPDATIRGTADELIRMLYGRLPIDSLPIDGDAAIFHQLNDWEPEE</sequence>